<dbReference type="AlphaFoldDB" id="A0A0A9GVB8"/>
<evidence type="ECO:0000313" key="2">
    <source>
        <dbReference type="EMBL" id="JAE28960.1"/>
    </source>
</evidence>
<sequence>MFSMTTLSQALRSSITSMQGSVAGGRRAGGGWNRRRGRVEEQTGPRFAPSTGNGQAASVVKPHESSR</sequence>
<proteinExistence type="predicted"/>
<protein>
    <submittedName>
        <fullName evidence="2">Uncharacterized protein</fullName>
    </submittedName>
</protein>
<name>A0A0A9GVB8_ARUDO</name>
<dbReference type="EMBL" id="GBRH01168936">
    <property type="protein sequence ID" value="JAE28960.1"/>
    <property type="molecule type" value="Transcribed_RNA"/>
</dbReference>
<reference evidence="2" key="2">
    <citation type="journal article" date="2015" name="Data Brief">
        <title>Shoot transcriptome of the giant reed, Arundo donax.</title>
        <authorList>
            <person name="Barrero R.A."/>
            <person name="Guerrero F.D."/>
            <person name="Moolhuijzen P."/>
            <person name="Goolsby J.A."/>
            <person name="Tidwell J."/>
            <person name="Bellgard S.E."/>
            <person name="Bellgard M.I."/>
        </authorList>
    </citation>
    <scope>NUCLEOTIDE SEQUENCE</scope>
    <source>
        <tissue evidence="2">Shoot tissue taken approximately 20 cm above the soil surface</tissue>
    </source>
</reference>
<feature type="compositionally biased region" description="Gly residues" evidence="1">
    <location>
        <begin position="22"/>
        <end position="32"/>
    </location>
</feature>
<accession>A0A0A9GVB8</accession>
<feature type="compositionally biased region" description="Polar residues" evidence="1">
    <location>
        <begin position="1"/>
        <end position="20"/>
    </location>
</feature>
<organism evidence="2">
    <name type="scientific">Arundo donax</name>
    <name type="common">Giant reed</name>
    <name type="synonym">Donax arundinaceus</name>
    <dbReference type="NCBI Taxonomy" id="35708"/>
    <lineage>
        <taxon>Eukaryota</taxon>
        <taxon>Viridiplantae</taxon>
        <taxon>Streptophyta</taxon>
        <taxon>Embryophyta</taxon>
        <taxon>Tracheophyta</taxon>
        <taxon>Spermatophyta</taxon>
        <taxon>Magnoliopsida</taxon>
        <taxon>Liliopsida</taxon>
        <taxon>Poales</taxon>
        <taxon>Poaceae</taxon>
        <taxon>PACMAD clade</taxon>
        <taxon>Arundinoideae</taxon>
        <taxon>Arundineae</taxon>
        <taxon>Arundo</taxon>
    </lineage>
</organism>
<reference evidence="2" key="1">
    <citation type="submission" date="2014-09" db="EMBL/GenBank/DDBJ databases">
        <authorList>
            <person name="Magalhaes I.L.F."/>
            <person name="Oliveira U."/>
            <person name="Santos F.R."/>
            <person name="Vidigal T.H.D.A."/>
            <person name="Brescovit A.D."/>
            <person name="Santos A.J."/>
        </authorList>
    </citation>
    <scope>NUCLEOTIDE SEQUENCE</scope>
    <source>
        <tissue evidence="2">Shoot tissue taken approximately 20 cm above the soil surface</tissue>
    </source>
</reference>
<feature type="region of interest" description="Disordered" evidence="1">
    <location>
        <begin position="1"/>
        <end position="67"/>
    </location>
</feature>
<evidence type="ECO:0000256" key="1">
    <source>
        <dbReference type="SAM" id="MobiDB-lite"/>
    </source>
</evidence>